<dbReference type="CDD" id="cd14686">
    <property type="entry name" value="bZIP"/>
    <property type="match status" value="1"/>
</dbReference>
<dbReference type="GO" id="GO:0005886">
    <property type="term" value="C:plasma membrane"/>
    <property type="evidence" value="ECO:0007669"/>
    <property type="project" value="TreeGrafter"/>
</dbReference>
<feature type="coiled-coil region" evidence="6">
    <location>
        <begin position="72"/>
        <end position="106"/>
    </location>
</feature>
<evidence type="ECO:0000259" key="7">
    <source>
        <dbReference type="Pfam" id="PF04085"/>
    </source>
</evidence>
<reference evidence="8 9" key="1">
    <citation type="journal article" date="2013" name="Genome Announc.">
        <title>Genome Sequence of Staphylococcus massiliensis Strain S46, Isolated from the Surface of Healthy Human Skin.</title>
        <authorList>
            <person name="Srivastav R."/>
            <person name="Singh A."/>
            <person name="Jangir P.K."/>
            <person name="Kumari C."/>
            <person name="Muduli S."/>
            <person name="Sharma R."/>
        </authorList>
    </citation>
    <scope>NUCLEOTIDE SEQUENCE [LARGE SCALE GENOMIC DNA]</scope>
    <source>
        <strain evidence="8 9">S46</strain>
    </source>
</reference>
<dbReference type="RefSeq" id="WP_009382713.1">
    <property type="nucleotide sequence ID" value="NZ_AMSQ01000004.1"/>
</dbReference>
<accession>K9B592</accession>
<evidence type="ECO:0000256" key="5">
    <source>
        <dbReference type="PIRNR" id="PIRNR038471"/>
    </source>
</evidence>
<dbReference type="InterPro" id="IPR007221">
    <property type="entry name" value="MreC"/>
</dbReference>
<evidence type="ECO:0000256" key="1">
    <source>
        <dbReference type="ARBA" id="ARBA00009369"/>
    </source>
</evidence>
<dbReference type="InterPro" id="IPR055342">
    <property type="entry name" value="MreC_beta-barrel_core"/>
</dbReference>
<comment type="caution">
    <text evidence="8">The sequence shown here is derived from an EMBL/GenBank/DDBJ whole genome shotgun (WGS) entry which is preliminary data.</text>
</comment>
<dbReference type="STRING" id="1229783.C273_03795"/>
<dbReference type="EMBL" id="AMSQ01000004">
    <property type="protein sequence ID" value="EKU49987.1"/>
    <property type="molecule type" value="Genomic_DNA"/>
</dbReference>
<protein>
    <recommendedName>
        <fullName evidence="2 5">Cell shape-determining protein MreC</fullName>
    </recommendedName>
    <alternativeName>
        <fullName evidence="4 5">Cell shape protein MreC</fullName>
    </alternativeName>
</protein>
<keyword evidence="9" id="KW-1185">Reference proteome</keyword>
<dbReference type="Pfam" id="PF04085">
    <property type="entry name" value="MreC"/>
    <property type="match status" value="1"/>
</dbReference>
<sequence length="281" mass="31422">MSNFLKNNKLIVFLCGLILFISLIGLSIRSQHQSPVEQYAGDTVSFGQRAFTYPAHIVTGAIGDLFNFKDEQPEADDKVKQLEAENQRLEAENKKYEKELDIKDISKYEPISATVLARNPDQWMNRIVIDKGEKAGIDSNMAVMTASGLVGRISKVNQYSSQVEMITTKSRAGKLSVNIQHEDDNVFGLIDHYEEESNELVISDIDNSKKIKEGDKVVTSGLADQLPKGLFIGEVTKVENDQYGLSKQVRVKPAATMKDLNHVYIAKRDPKSIPSEEERGE</sequence>
<dbReference type="PIRSF" id="PIRSF038471">
    <property type="entry name" value="MreC"/>
    <property type="match status" value="1"/>
</dbReference>
<dbReference type="GO" id="GO:0008360">
    <property type="term" value="P:regulation of cell shape"/>
    <property type="evidence" value="ECO:0007669"/>
    <property type="project" value="UniProtKB-KW"/>
</dbReference>
<dbReference type="InterPro" id="IPR042177">
    <property type="entry name" value="Cell/Rod_1"/>
</dbReference>
<comment type="function">
    <text evidence="5">Involved in formation and maintenance of cell shape.</text>
</comment>
<dbReference type="Gene3D" id="2.40.10.340">
    <property type="entry name" value="Rod shape-determining protein MreC, domain 1"/>
    <property type="match status" value="1"/>
</dbReference>
<evidence type="ECO:0000256" key="3">
    <source>
        <dbReference type="ARBA" id="ARBA00022960"/>
    </source>
</evidence>
<comment type="similarity">
    <text evidence="1 5">Belongs to the MreC family.</text>
</comment>
<name>K9B592_9STAP</name>
<dbReference type="InterPro" id="IPR042175">
    <property type="entry name" value="Cell/Rod_MreC_2"/>
</dbReference>
<evidence type="ECO:0000313" key="8">
    <source>
        <dbReference type="EMBL" id="EKU49987.1"/>
    </source>
</evidence>
<keyword evidence="6" id="KW-0175">Coiled coil</keyword>
<dbReference type="OrthoDB" id="9792313at2"/>
<proteinExistence type="inferred from homology"/>
<dbReference type="Gene3D" id="2.40.10.350">
    <property type="entry name" value="Rod shape-determining protein MreC, domain 2"/>
    <property type="match status" value="1"/>
</dbReference>
<gene>
    <name evidence="8" type="ORF">C273_03795</name>
</gene>
<dbReference type="PATRIC" id="fig|1229783.3.peg.764"/>
<dbReference type="AlphaFoldDB" id="K9B592"/>
<feature type="domain" description="Rod shape-determining protein MreC beta-barrel core" evidence="7">
    <location>
        <begin position="115"/>
        <end position="266"/>
    </location>
</feature>
<evidence type="ECO:0000313" key="9">
    <source>
        <dbReference type="Proteomes" id="UP000009885"/>
    </source>
</evidence>
<keyword evidence="3 5" id="KW-0133">Cell shape</keyword>
<organism evidence="8 9">
    <name type="scientific">Staphylococcus massiliensis S46</name>
    <dbReference type="NCBI Taxonomy" id="1229783"/>
    <lineage>
        <taxon>Bacteria</taxon>
        <taxon>Bacillati</taxon>
        <taxon>Bacillota</taxon>
        <taxon>Bacilli</taxon>
        <taxon>Bacillales</taxon>
        <taxon>Staphylococcaceae</taxon>
        <taxon>Staphylococcus</taxon>
    </lineage>
</organism>
<dbReference type="NCBIfam" id="TIGR00219">
    <property type="entry name" value="mreC"/>
    <property type="match status" value="1"/>
</dbReference>
<dbReference type="Proteomes" id="UP000009885">
    <property type="component" value="Unassembled WGS sequence"/>
</dbReference>
<evidence type="ECO:0000256" key="4">
    <source>
        <dbReference type="ARBA" id="ARBA00032089"/>
    </source>
</evidence>
<dbReference type="PANTHER" id="PTHR34138">
    <property type="entry name" value="CELL SHAPE-DETERMINING PROTEIN MREC"/>
    <property type="match status" value="1"/>
</dbReference>
<evidence type="ECO:0000256" key="2">
    <source>
        <dbReference type="ARBA" id="ARBA00013855"/>
    </source>
</evidence>
<dbReference type="eggNOG" id="COG1792">
    <property type="taxonomic scope" value="Bacteria"/>
</dbReference>
<dbReference type="PANTHER" id="PTHR34138:SF1">
    <property type="entry name" value="CELL SHAPE-DETERMINING PROTEIN MREC"/>
    <property type="match status" value="1"/>
</dbReference>
<evidence type="ECO:0000256" key="6">
    <source>
        <dbReference type="SAM" id="Coils"/>
    </source>
</evidence>